<reference evidence="2 3" key="1">
    <citation type="submission" date="2024-04" db="EMBL/GenBank/DDBJ databases">
        <title>genome sequences of Mucor flavus KT1a and Helicostylum pulchrum KT1b strains isolation_sourced from the surface of a dry-aged beef.</title>
        <authorList>
            <person name="Toyotome T."/>
            <person name="Hosono M."/>
            <person name="Torimaru M."/>
            <person name="Fukuda K."/>
            <person name="Mikami N."/>
        </authorList>
    </citation>
    <scope>NUCLEOTIDE SEQUENCE [LARGE SCALE GENOMIC DNA]</scope>
    <source>
        <strain evidence="2 3">KT1b</strain>
    </source>
</reference>
<evidence type="ECO:0000256" key="1">
    <source>
        <dbReference type="SAM" id="MobiDB-lite"/>
    </source>
</evidence>
<comment type="caution">
    <text evidence="2">The sequence shown here is derived from an EMBL/GenBank/DDBJ whole genome shotgun (WGS) entry which is preliminary data.</text>
</comment>
<feature type="compositionally biased region" description="Acidic residues" evidence="1">
    <location>
        <begin position="109"/>
        <end position="123"/>
    </location>
</feature>
<organism evidence="2 3">
    <name type="scientific">Helicostylum pulchrum</name>
    <dbReference type="NCBI Taxonomy" id="562976"/>
    <lineage>
        <taxon>Eukaryota</taxon>
        <taxon>Fungi</taxon>
        <taxon>Fungi incertae sedis</taxon>
        <taxon>Mucoromycota</taxon>
        <taxon>Mucoromycotina</taxon>
        <taxon>Mucoromycetes</taxon>
        <taxon>Mucorales</taxon>
        <taxon>Mucorineae</taxon>
        <taxon>Mucoraceae</taxon>
        <taxon>Helicostylum</taxon>
    </lineage>
</organism>
<dbReference type="EMBL" id="BAABUJ010000014">
    <property type="protein sequence ID" value="GAA5800143.1"/>
    <property type="molecule type" value="Genomic_DNA"/>
</dbReference>
<evidence type="ECO:0000313" key="2">
    <source>
        <dbReference type="EMBL" id="GAA5800143.1"/>
    </source>
</evidence>
<evidence type="ECO:0000313" key="3">
    <source>
        <dbReference type="Proteomes" id="UP001476247"/>
    </source>
</evidence>
<keyword evidence="3" id="KW-1185">Reference proteome</keyword>
<gene>
    <name evidence="2" type="ORF">HPULCUR_005568</name>
</gene>
<feature type="region of interest" description="Disordered" evidence="1">
    <location>
        <begin position="1"/>
        <end position="21"/>
    </location>
</feature>
<feature type="region of interest" description="Disordered" evidence="1">
    <location>
        <begin position="107"/>
        <end position="127"/>
    </location>
</feature>
<protein>
    <submittedName>
        <fullName evidence="2">Uncharacterized protein</fullName>
    </submittedName>
</protein>
<accession>A0ABP9XZG7</accession>
<sequence>MSFRNTEETQKLQDMLRQKESDLEKTEDLLNSFQYEVNLLSQERKRLIGLQSNLELELETSSQAHKQLAEQKTENEKLKDIIDTLKIDLDEALYHHQQMPSILHTVEEHVDDEQEEEEEEEQGNQDRIVVVKRKGSLLSLKEESHVLSPLKV</sequence>
<name>A0ABP9XZG7_9FUNG</name>
<dbReference type="Proteomes" id="UP001476247">
    <property type="component" value="Unassembled WGS sequence"/>
</dbReference>
<proteinExistence type="predicted"/>